<dbReference type="SUPFAM" id="SSF82866">
    <property type="entry name" value="Multidrug efflux transporter AcrB transmembrane domain"/>
    <property type="match status" value="2"/>
</dbReference>
<dbReference type="RefSeq" id="WP_093717356.1">
    <property type="nucleotide sequence ID" value="NZ_FONG01000029.1"/>
</dbReference>
<dbReference type="Proteomes" id="UP000199323">
    <property type="component" value="Unassembled WGS sequence"/>
</dbReference>
<feature type="transmembrane region" description="Helical" evidence="8">
    <location>
        <begin position="175"/>
        <end position="194"/>
    </location>
</feature>
<dbReference type="STRING" id="380248.SAMN05216251_1293"/>
<dbReference type="EMBL" id="FONG01000029">
    <property type="protein sequence ID" value="SFF78662.1"/>
    <property type="molecule type" value="Genomic_DNA"/>
</dbReference>
<dbReference type="Pfam" id="PF03176">
    <property type="entry name" value="MMPL"/>
    <property type="match status" value="2"/>
</dbReference>
<feature type="transmembrane region" description="Helical" evidence="8">
    <location>
        <begin position="666"/>
        <end position="689"/>
    </location>
</feature>
<dbReference type="InterPro" id="IPR050545">
    <property type="entry name" value="Mycobact_MmpL"/>
</dbReference>
<accession>A0A1I2LGX5</accession>
<keyword evidence="3" id="KW-1003">Cell membrane</keyword>
<name>A0A1I2LGX5_9ACTN</name>
<dbReference type="PROSITE" id="PS50156">
    <property type="entry name" value="SSD"/>
    <property type="match status" value="1"/>
</dbReference>
<feature type="transmembrane region" description="Helical" evidence="8">
    <location>
        <begin position="15"/>
        <end position="35"/>
    </location>
</feature>
<dbReference type="PANTHER" id="PTHR33406">
    <property type="entry name" value="MEMBRANE PROTEIN MJ1562-RELATED"/>
    <property type="match status" value="1"/>
</dbReference>
<feature type="transmembrane region" description="Helical" evidence="8">
    <location>
        <begin position="644"/>
        <end position="660"/>
    </location>
</feature>
<evidence type="ECO:0000256" key="6">
    <source>
        <dbReference type="ARBA" id="ARBA00023136"/>
    </source>
</evidence>
<feature type="transmembrane region" description="Helical" evidence="8">
    <location>
        <begin position="556"/>
        <end position="577"/>
    </location>
</feature>
<gene>
    <name evidence="10" type="ORF">SAMN05216251_1293</name>
</gene>
<evidence type="ECO:0000256" key="1">
    <source>
        <dbReference type="ARBA" id="ARBA00004651"/>
    </source>
</evidence>
<feature type="region of interest" description="Disordered" evidence="7">
    <location>
        <begin position="717"/>
        <end position="738"/>
    </location>
</feature>
<feature type="domain" description="SSD" evidence="9">
    <location>
        <begin position="200"/>
        <end position="329"/>
    </location>
</feature>
<keyword evidence="11" id="KW-1185">Reference proteome</keyword>
<evidence type="ECO:0000259" key="9">
    <source>
        <dbReference type="PROSITE" id="PS50156"/>
    </source>
</evidence>
<keyword evidence="5 8" id="KW-1133">Transmembrane helix</keyword>
<dbReference type="OrthoDB" id="7051771at2"/>
<dbReference type="InterPro" id="IPR000731">
    <property type="entry name" value="SSD"/>
</dbReference>
<sequence>MFSTILRLALNRTRLVLVLSAVVVVVMAAVGFGAFGKLQGGGFDDPGAPSSRAKTLIDREFGGASDLVLLVTPDNGGPDTPAAARAGRTLTAALKGEPTVDNVVSYWDHPGPALASKDGTKALVLAHVKGGDNDIADRAKTLVGRYTGDRGAVDVRAGGAAAVNNDVNSQVTKDLALAESIAVPITMILLVLAFGSLVAALLPLVIGLIAVVGTFAELYVLGSVTDVSVFAVNITTALGLGLGIDYALLMVNRFRENLAAGHEVPDALRRTLRTAGRTIAFSAGTVAAALAALLVFPQFFLRSFAYAGIGVVVIAALAALIVIPALLAALGHRVNAGRLPWSSTVRSSDAPLWGRMASTVMRRPAITALPAAAVLLVLASPLLGVTFGSPDERVLPESAQSRSVAQTLDREFPGDDSGAIQVVTTGPAANGPLDGYATAVSKLPGVQRVTASTGTYTDGARAAAGPEAAALSRPTAQRLTVVQEPGLGSGDSQKLVREVRAVAAPAGTHTLVGGTDAELVDSKHAIGSRLPLAIGLVAVTTFVLLFLFTGSVVQPLRALVLNGLSLCAAIGAMVWIFQDGHLTGLLGFTPMPMDTSMTVLMFCVAFGLSMDYEVFVTSRIKELHDQGADTEAAVSGGLSRTGRLVTMAAALLAVSFFAFGTGKVSFIQMFGLGSGLAILIDAVAVRGILVPAAMRLLGRAAWYAPPALRCLHGKAGLSDADDEQEPPVRQEPHPTAAR</sequence>
<protein>
    <submittedName>
        <fullName evidence="10">Putative drug exporter of the RND superfamily</fullName>
    </submittedName>
</protein>
<feature type="transmembrane region" description="Helical" evidence="8">
    <location>
        <begin position="365"/>
        <end position="387"/>
    </location>
</feature>
<evidence type="ECO:0000256" key="4">
    <source>
        <dbReference type="ARBA" id="ARBA00022692"/>
    </source>
</evidence>
<dbReference type="InterPro" id="IPR004869">
    <property type="entry name" value="MMPL_dom"/>
</dbReference>
<evidence type="ECO:0000256" key="7">
    <source>
        <dbReference type="SAM" id="MobiDB-lite"/>
    </source>
</evidence>
<feature type="transmembrane region" description="Helical" evidence="8">
    <location>
        <begin position="530"/>
        <end position="549"/>
    </location>
</feature>
<dbReference type="GO" id="GO:0005886">
    <property type="term" value="C:plasma membrane"/>
    <property type="evidence" value="ECO:0007669"/>
    <property type="project" value="UniProtKB-SubCell"/>
</dbReference>
<keyword evidence="4 8" id="KW-0812">Transmembrane</keyword>
<comment type="subcellular location">
    <subcellularLocation>
        <location evidence="1">Cell membrane</location>
        <topology evidence="1">Multi-pass membrane protein</topology>
    </subcellularLocation>
</comment>
<keyword evidence="6 8" id="KW-0472">Membrane</keyword>
<evidence type="ECO:0000256" key="5">
    <source>
        <dbReference type="ARBA" id="ARBA00022989"/>
    </source>
</evidence>
<proteinExistence type="inferred from homology"/>
<dbReference type="AlphaFoldDB" id="A0A1I2LGX5"/>
<organism evidence="10 11">
    <name type="scientific">Actinacidiphila alni</name>
    <dbReference type="NCBI Taxonomy" id="380248"/>
    <lineage>
        <taxon>Bacteria</taxon>
        <taxon>Bacillati</taxon>
        <taxon>Actinomycetota</taxon>
        <taxon>Actinomycetes</taxon>
        <taxon>Kitasatosporales</taxon>
        <taxon>Streptomycetaceae</taxon>
        <taxon>Actinacidiphila</taxon>
    </lineage>
</organism>
<evidence type="ECO:0000313" key="10">
    <source>
        <dbReference type="EMBL" id="SFF78662.1"/>
    </source>
</evidence>
<reference evidence="10 11" key="1">
    <citation type="submission" date="2016-10" db="EMBL/GenBank/DDBJ databases">
        <authorList>
            <person name="de Groot N.N."/>
        </authorList>
    </citation>
    <scope>NUCLEOTIDE SEQUENCE [LARGE SCALE GENOMIC DNA]</scope>
    <source>
        <strain evidence="10 11">CGMCC 4.3510</strain>
    </source>
</reference>
<comment type="similarity">
    <text evidence="2">Belongs to the resistance-nodulation-cell division (RND) (TC 2.A.6) family. MmpL subfamily.</text>
</comment>
<feature type="transmembrane region" description="Helical" evidence="8">
    <location>
        <begin position="597"/>
        <end position="616"/>
    </location>
</feature>
<dbReference type="PANTHER" id="PTHR33406:SF11">
    <property type="entry name" value="MEMBRANE PROTEIN SCO6666-RELATED"/>
    <property type="match status" value="1"/>
</dbReference>
<feature type="transmembrane region" description="Helical" evidence="8">
    <location>
        <begin position="227"/>
        <end position="249"/>
    </location>
</feature>
<feature type="transmembrane region" description="Helical" evidence="8">
    <location>
        <begin position="306"/>
        <end position="330"/>
    </location>
</feature>
<evidence type="ECO:0000256" key="8">
    <source>
        <dbReference type="SAM" id="Phobius"/>
    </source>
</evidence>
<feature type="transmembrane region" description="Helical" evidence="8">
    <location>
        <begin position="201"/>
        <end position="221"/>
    </location>
</feature>
<feature type="transmembrane region" description="Helical" evidence="8">
    <location>
        <begin position="279"/>
        <end position="300"/>
    </location>
</feature>
<dbReference type="Gene3D" id="1.20.1640.10">
    <property type="entry name" value="Multidrug efflux transporter AcrB transmembrane domain"/>
    <property type="match status" value="2"/>
</dbReference>
<evidence type="ECO:0000256" key="2">
    <source>
        <dbReference type="ARBA" id="ARBA00010157"/>
    </source>
</evidence>
<evidence type="ECO:0000256" key="3">
    <source>
        <dbReference type="ARBA" id="ARBA00022475"/>
    </source>
</evidence>
<evidence type="ECO:0000313" key="11">
    <source>
        <dbReference type="Proteomes" id="UP000199323"/>
    </source>
</evidence>